<dbReference type="EMBL" id="MT141203">
    <property type="protein sequence ID" value="QJA56165.1"/>
    <property type="molecule type" value="Genomic_DNA"/>
</dbReference>
<evidence type="ECO:0008006" key="2">
    <source>
        <dbReference type="Google" id="ProtNLM"/>
    </source>
</evidence>
<dbReference type="InterPro" id="IPR003961">
    <property type="entry name" value="FN3_dom"/>
</dbReference>
<organism evidence="1">
    <name type="scientific">viral metagenome</name>
    <dbReference type="NCBI Taxonomy" id="1070528"/>
    <lineage>
        <taxon>unclassified sequences</taxon>
        <taxon>metagenomes</taxon>
        <taxon>organismal metagenomes</taxon>
    </lineage>
</organism>
<dbReference type="InterPro" id="IPR036116">
    <property type="entry name" value="FN3_sf"/>
</dbReference>
<dbReference type="Gene3D" id="2.60.40.10">
    <property type="entry name" value="Immunoglobulins"/>
    <property type="match status" value="1"/>
</dbReference>
<protein>
    <recommendedName>
        <fullName evidence="2">Fibronectin type-III domain-containing protein</fullName>
    </recommendedName>
</protein>
<dbReference type="InterPro" id="IPR013783">
    <property type="entry name" value="Ig-like_fold"/>
</dbReference>
<name>A0A6M3IFH0_9ZZZZ</name>
<dbReference type="SUPFAM" id="SSF49265">
    <property type="entry name" value="Fibronectin type III"/>
    <property type="match status" value="1"/>
</dbReference>
<proteinExistence type="predicted"/>
<dbReference type="CDD" id="cd00063">
    <property type="entry name" value="FN3"/>
    <property type="match status" value="1"/>
</dbReference>
<accession>A0A6M3IFH0</accession>
<sequence>MGPIYTGPRIATWDAVAGATGYRVYWRTPGTHEWVDAQRVQTTGTTVDLSAVVPQGSWEICATAIDAVSESGPSNVVPWQYAVITKPVNARVQ</sequence>
<gene>
    <name evidence="1" type="ORF">MM415B01911_0014</name>
</gene>
<reference evidence="1" key="1">
    <citation type="submission" date="2020-03" db="EMBL/GenBank/DDBJ databases">
        <title>The deep terrestrial virosphere.</title>
        <authorList>
            <person name="Holmfeldt K."/>
            <person name="Nilsson E."/>
            <person name="Simone D."/>
            <person name="Lopez-Fernandez M."/>
            <person name="Wu X."/>
            <person name="de Brujin I."/>
            <person name="Lundin D."/>
            <person name="Andersson A."/>
            <person name="Bertilsson S."/>
            <person name="Dopson M."/>
        </authorList>
    </citation>
    <scope>NUCLEOTIDE SEQUENCE</scope>
    <source>
        <strain evidence="1">MM415B01911</strain>
    </source>
</reference>
<dbReference type="AlphaFoldDB" id="A0A6M3IFH0"/>
<evidence type="ECO:0000313" key="1">
    <source>
        <dbReference type="EMBL" id="QJA56165.1"/>
    </source>
</evidence>